<evidence type="ECO:0000256" key="1">
    <source>
        <dbReference type="SAM" id="MobiDB-lite"/>
    </source>
</evidence>
<name>A0A813UG80_9BILA</name>
<organism evidence="2 3">
    <name type="scientific">Brachionus calyciflorus</name>
    <dbReference type="NCBI Taxonomy" id="104777"/>
    <lineage>
        <taxon>Eukaryota</taxon>
        <taxon>Metazoa</taxon>
        <taxon>Spiralia</taxon>
        <taxon>Gnathifera</taxon>
        <taxon>Rotifera</taxon>
        <taxon>Eurotatoria</taxon>
        <taxon>Monogononta</taxon>
        <taxon>Pseudotrocha</taxon>
        <taxon>Ploima</taxon>
        <taxon>Brachionidae</taxon>
        <taxon>Brachionus</taxon>
    </lineage>
</organism>
<reference evidence="2" key="1">
    <citation type="submission" date="2021-02" db="EMBL/GenBank/DDBJ databases">
        <authorList>
            <person name="Nowell W R."/>
        </authorList>
    </citation>
    <scope>NUCLEOTIDE SEQUENCE</scope>
    <source>
        <strain evidence="2">Ploen Becks lab</strain>
    </source>
</reference>
<feature type="region of interest" description="Disordered" evidence="1">
    <location>
        <begin position="238"/>
        <end position="295"/>
    </location>
</feature>
<dbReference type="EMBL" id="CAJNOC010000966">
    <property type="protein sequence ID" value="CAF0822287.1"/>
    <property type="molecule type" value="Genomic_DNA"/>
</dbReference>
<keyword evidence="3" id="KW-1185">Reference proteome</keyword>
<evidence type="ECO:0008006" key="4">
    <source>
        <dbReference type="Google" id="ProtNLM"/>
    </source>
</evidence>
<accession>A0A813UG80</accession>
<dbReference type="OrthoDB" id="416454at2759"/>
<protein>
    <recommendedName>
        <fullName evidence="4">Reverse transcriptase domain-containing protein</fullName>
    </recommendedName>
</protein>
<proteinExistence type="predicted"/>
<feature type="compositionally biased region" description="Polar residues" evidence="1">
    <location>
        <begin position="286"/>
        <end position="295"/>
    </location>
</feature>
<dbReference type="AlphaFoldDB" id="A0A813UG80"/>
<sequence>MYEIFLKSYEVTRELFVPKKKSGQNKEISSWMNSDVKNMINEKYKAWKRYSSKYWKKKHYKFVRDKCNKACSKVKKHYEKIHYKIKKNKQCSRIRFKVANCLSDYFSSIFNSGDDEDLPIFESHTDLTFDLNLEESFSPSWIKHRFERLDEGKAYCPDNSGSKYDVSNYRPVSITSILCKVMKRIINDKLLDYFTSNKLICKEQLGFVPGKCCTTNLLETLDIITLALSEGKIIDRQTQKKRTAKQQAKNASKKPKVLDNSLNDSDPISETSSSPKEKAIIRKPSSIPSSQNERDQILSQHNSNLSNTSKNAIITESLSNENECSTEFMIYEFKFFLLQ</sequence>
<feature type="compositionally biased region" description="Polar residues" evidence="1">
    <location>
        <begin position="260"/>
        <end position="274"/>
    </location>
</feature>
<gene>
    <name evidence="2" type="ORF">OXX778_LOCUS7531</name>
</gene>
<evidence type="ECO:0000313" key="2">
    <source>
        <dbReference type="EMBL" id="CAF0822287.1"/>
    </source>
</evidence>
<dbReference type="Proteomes" id="UP000663879">
    <property type="component" value="Unassembled WGS sequence"/>
</dbReference>
<comment type="caution">
    <text evidence="2">The sequence shown here is derived from an EMBL/GenBank/DDBJ whole genome shotgun (WGS) entry which is preliminary data.</text>
</comment>
<evidence type="ECO:0000313" key="3">
    <source>
        <dbReference type="Proteomes" id="UP000663879"/>
    </source>
</evidence>